<sequence length="447" mass="51498" precursor="true">MNRRTINTVIILGILSLLSVLGIQLFWIHKTTEAQLITVQIQEREDSLNLKQFSERAHIALRDVLEQLNTKDDISANLYGTVKQIRSNYFSVDIEEELHPYYLEQLLKREFDNQSLNQDFVYGIYDCYSDSIVFGNLIKYTKDSLYSVTNNDSVGKTSNQLKWKTDGHYFTVLFPNVSSSPIEVLKTDVSPWIYLFVILFLLFVFFLFTLNVILKQKRLSEVKTDFINNMTHELKTPISTIGLSSELLLRGNFKDDPERLHRYAEIIYKENKRLENQVERVLNVAKLDKEKLSLKKESCSIHDLILEAKDSFDLNQTDQGGEIELVLDAVKDTLMVDEVHITNVVYNLLDNAVKYCNQIPQIVVRTWNDSNGFNLSISDNGIGMKREDIKLIFDKFYRVPTGNLHDVKGFGLGLYYVKLIVEEHGGTIQVKSQIGKGTTFTIKLPLK</sequence>
<dbReference type="PROSITE" id="PS50109">
    <property type="entry name" value="HIS_KIN"/>
    <property type="match status" value="1"/>
</dbReference>
<keyword evidence="3" id="KW-0597">Phosphoprotein</keyword>
<dbReference type="InterPro" id="IPR003661">
    <property type="entry name" value="HisK_dim/P_dom"/>
</dbReference>
<evidence type="ECO:0000256" key="1">
    <source>
        <dbReference type="ARBA" id="ARBA00000085"/>
    </source>
</evidence>
<keyword evidence="4" id="KW-0808">Transferase</keyword>
<evidence type="ECO:0000256" key="4">
    <source>
        <dbReference type="ARBA" id="ARBA00022679"/>
    </source>
</evidence>
<dbReference type="InterPro" id="IPR036097">
    <property type="entry name" value="HisK_dim/P_sf"/>
</dbReference>
<dbReference type="OrthoDB" id="1933776at2"/>
<dbReference type="GO" id="GO:0000155">
    <property type="term" value="F:phosphorelay sensor kinase activity"/>
    <property type="evidence" value="ECO:0007669"/>
    <property type="project" value="InterPro"/>
</dbReference>
<dbReference type="eggNOG" id="COG2205">
    <property type="taxonomic scope" value="Bacteria"/>
</dbReference>
<keyword evidence="7" id="KW-0472">Membrane</keyword>
<gene>
    <name evidence="9" type="ordered locus">Fluta_0821</name>
</gene>
<name>F2IIW7_FLUTR</name>
<dbReference type="KEGG" id="fte:Fluta_0821"/>
<dbReference type="Gene3D" id="3.30.565.10">
    <property type="entry name" value="Histidine kinase-like ATPase, C-terminal domain"/>
    <property type="match status" value="1"/>
</dbReference>
<dbReference type="FunFam" id="3.30.565.10:FF:000006">
    <property type="entry name" value="Sensor histidine kinase WalK"/>
    <property type="match status" value="1"/>
</dbReference>
<dbReference type="InterPro" id="IPR003594">
    <property type="entry name" value="HATPase_dom"/>
</dbReference>
<keyword evidence="7" id="KW-0812">Transmembrane</keyword>
<dbReference type="EC" id="2.7.13.3" evidence="2"/>
<dbReference type="HOGENOM" id="CLU_026375_1_1_10"/>
<evidence type="ECO:0000313" key="10">
    <source>
        <dbReference type="Proteomes" id="UP000007463"/>
    </source>
</evidence>
<evidence type="ECO:0000259" key="8">
    <source>
        <dbReference type="PROSITE" id="PS50109"/>
    </source>
</evidence>
<dbReference type="PANTHER" id="PTHR43547:SF2">
    <property type="entry name" value="HYBRID SIGNAL TRANSDUCTION HISTIDINE KINASE C"/>
    <property type="match status" value="1"/>
</dbReference>
<protein>
    <recommendedName>
        <fullName evidence="2">histidine kinase</fullName>
        <ecNumber evidence="2">2.7.13.3</ecNumber>
    </recommendedName>
</protein>
<dbReference type="SMART" id="SM00387">
    <property type="entry name" value="HATPase_c"/>
    <property type="match status" value="1"/>
</dbReference>
<dbReference type="SUPFAM" id="SSF55874">
    <property type="entry name" value="ATPase domain of HSP90 chaperone/DNA topoisomerase II/histidine kinase"/>
    <property type="match status" value="1"/>
</dbReference>
<dbReference type="SMART" id="SM00388">
    <property type="entry name" value="HisKA"/>
    <property type="match status" value="1"/>
</dbReference>
<feature type="transmembrane region" description="Helical" evidence="7">
    <location>
        <begin position="192"/>
        <end position="214"/>
    </location>
</feature>
<organism evidence="9 10">
    <name type="scientific">Fluviicola taffensis (strain DSM 16823 / NCIMB 13979 / RW262)</name>
    <dbReference type="NCBI Taxonomy" id="755732"/>
    <lineage>
        <taxon>Bacteria</taxon>
        <taxon>Pseudomonadati</taxon>
        <taxon>Bacteroidota</taxon>
        <taxon>Flavobacteriia</taxon>
        <taxon>Flavobacteriales</taxon>
        <taxon>Crocinitomicaceae</taxon>
        <taxon>Fluviicola</taxon>
    </lineage>
</organism>
<dbReference type="Gene3D" id="1.10.287.130">
    <property type="match status" value="1"/>
</dbReference>
<comment type="catalytic activity">
    <reaction evidence="1">
        <text>ATP + protein L-histidine = ADP + protein N-phospho-L-histidine.</text>
        <dbReference type="EC" id="2.7.13.3"/>
    </reaction>
</comment>
<feature type="coiled-coil region" evidence="6">
    <location>
        <begin position="264"/>
        <end position="291"/>
    </location>
</feature>
<dbReference type="PRINTS" id="PR00344">
    <property type="entry name" value="BCTRLSENSOR"/>
</dbReference>
<feature type="domain" description="Histidine kinase" evidence="8">
    <location>
        <begin position="229"/>
        <end position="447"/>
    </location>
</feature>
<reference evidence="10" key="2">
    <citation type="submission" date="2011-02" db="EMBL/GenBank/DDBJ databases">
        <title>The complete genome of Fluviicola taffensis DSM 16823.</title>
        <authorList>
            <consortium name="US DOE Joint Genome Institute (JGI-PGF)"/>
            <person name="Lucas S."/>
            <person name="Copeland A."/>
            <person name="Lapidus A."/>
            <person name="Bruce D."/>
            <person name="Goodwin L."/>
            <person name="Pitluck S."/>
            <person name="Kyrpides N."/>
            <person name="Mavromatis K."/>
            <person name="Ivanova N."/>
            <person name="Mikhailova N."/>
            <person name="Pagani I."/>
            <person name="Chertkov O."/>
            <person name="Detter J.C."/>
            <person name="Han C."/>
            <person name="Tapia R."/>
            <person name="Land M."/>
            <person name="Hauser L."/>
            <person name="Markowitz V."/>
            <person name="Cheng J.-F."/>
            <person name="Hugenholtz P."/>
            <person name="Woyke T."/>
            <person name="Wu D."/>
            <person name="Tindall B."/>
            <person name="Pomrenke H.G."/>
            <person name="Brambilla E."/>
            <person name="Klenk H.-P."/>
            <person name="Eisen J.A."/>
        </authorList>
    </citation>
    <scope>NUCLEOTIDE SEQUENCE [LARGE SCALE GENOMIC DNA]</scope>
    <source>
        <strain evidence="10">DSM 16823 / RW262 / RW262</strain>
    </source>
</reference>
<proteinExistence type="predicted"/>
<dbReference type="Pfam" id="PF00512">
    <property type="entry name" value="HisKA"/>
    <property type="match status" value="1"/>
</dbReference>
<accession>F2IIW7</accession>
<keyword evidence="6" id="KW-0175">Coiled coil</keyword>
<dbReference type="CDD" id="cd00082">
    <property type="entry name" value="HisKA"/>
    <property type="match status" value="1"/>
</dbReference>
<dbReference type="InterPro" id="IPR036890">
    <property type="entry name" value="HATPase_C_sf"/>
</dbReference>
<keyword evidence="5 9" id="KW-0418">Kinase</keyword>
<dbReference type="SUPFAM" id="SSF47384">
    <property type="entry name" value="Homodimeric domain of signal transducing histidine kinase"/>
    <property type="match status" value="1"/>
</dbReference>
<keyword evidence="7" id="KW-1133">Transmembrane helix</keyword>
<evidence type="ECO:0000313" key="9">
    <source>
        <dbReference type="EMBL" id="AEA42824.1"/>
    </source>
</evidence>
<evidence type="ECO:0000256" key="3">
    <source>
        <dbReference type="ARBA" id="ARBA00022553"/>
    </source>
</evidence>
<dbReference type="InterPro" id="IPR005467">
    <property type="entry name" value="His_kinase_dom"/>
</dbReference>
<dbReference type="Proteomes" id="UP000007463">
    <property type="component" value="Chromosome"/>
</dbReference>
<dbReference type="AlphaFoldDB" id="F2IIW7"/>
<dbReference type="CDD" id="cd00075">
    <property type="entry name" value="HATPase"/>
    <property type="match status" value="1"/>
</dbReference>
<reference evidence="9 10" key="1">
    <citation type="journal article" date="2011" name="Stand. Genomic Sci.">
        <title>Complete genome sequence of the gliding freshwater bacterium Fluviicola taffensis type strain (RW262).</title>
        <authorList>
            <person name="Woyke T."/>
            <person name="Chertkov O."/>
            <person name="Lapidus A."/>
            <person name="Nolan M."/>
            <person name="Lucas S."/>
            <person name="Del Rio T.G."/>
            <person name="Tice H."/>
            <person name="Cheng J.F."/>
            <person name="Tapia R."/>
            <person name="Han C."/>
            <person name="Goodwin L."/>
            <person name="Pitluck S."/>
            <person name="Liolios K."/>
            <person name="Pagani I."/>
            <person name="Ivanova N."/>
            <person name="Huntemann M."/>
            <person name="Mavromatis K."/>
            <person name="Mikhailova N."/>
            <person name="Pati A."/>
            <person name="Chen A."/>
            <person name="Palaniappan K."/>
            <person name="Land M."/>
            <person name="Hauser L."/>
            <person name="Brambilla E.M."/>
            <person name="Rohde M."/>
            <person name="Mwirichia R."/>
            <person name="Sikorski J."/>
            <person name="Tindall B.J."/>
            <person name="Goker M."/>
            <person name="Bristow J."/>
            <person name="Eisen J.A."/>
            <person name="Markowitz V."/>
            <person name="Hugenholtz P."/>
            <person name="Klenk H.P."/>
            <person name="Kyrpides N.C."/>
        </authorList>
    </citation>
    <scope>NUCLEOTIDE SEQUENCE [LARGE SCALE GENOMIC DNA]</scope>
    <source>
        <strain evidence="10">DSM 16823 / RW262 / RW262</strain>
    </source>
</reference>
<evidence type="ECO:0000256" key="5">
    <source>
        <dbReference type="ARBA" id="ARBA00022777"/>
    </source>
</evidence>
<dbReference type="PANTHER" id="PTHR43547">
    <property type="entry name" value="TWO-COMPONENT HISTIDINE KINASE"/>
    <property type="match status" value="1"/>
</dbReference>
<dbReference type="Pfam" id="PF02518">
    <property type="entry name" value="HATPase_c"/>
    <property type="match status" value="1"/>
</dbReference>
<dbReference type="EMBL" id="CP002542">
    <property type="protein sequence ID" value="AEA42824.1"/>
    <property type="molecule type" value="Genomic_DNA"/>
</dbReference>
<keyword evidence="10" id="KW-1185">Reference proteome</keyword>
<evidence type="ECO:0000256" key="2">
    <source>
        <dbReference type="ARBA" id="ARBA00012438"/>
    </source>
</evidence>
<dbReference type="STRING" id="755732.Fluta_0821"/>
<dbReference type="InterPro" id="IPR004358">
    <property type="entry name" value="Sig_transdc_His_kin-like_C"/>
</dbReference>
<evidence type="ECO:0000256" key="6">
    <source>
        <dbReference type="SAM" id="Coils"/>
    </source>
</evidence>
<evidence type="ECO:0000256" key="7">
    <source>
        <dbReference type="SAM" id="Phobius"/>
    </source>
</evidence>
<dbReference type="RefSeq" id="WP_013685596.1">
    <property type="nucleotide sequence ID" value="NC_015321.1"/>
</dbReference>